<name>A0AAD4B8G1_BOLED</name>
<dbReference type="Proteomes" id="UP001194468">
    <property type="component" value="Unassembled WGS sequence"/>
</dbReference>
<accession>A0AAD4B8G1</accession>
<proteinExistence type="predicted"/>
<dbReference type="AlphaFoldDB" id="A0AAD4B8G1"/>
<reference evidence="1" key="2">
    <citation type="journal article" date="2020" name="Nat. Commun.">
        <title>Large-scale genome sequencing of mycorrhizal fungi provides insights into the early evolution of symbiotic traits.</title>
        <authorList>
            <person name="Miyauchi S."/>
            <person name="Kiss E."/>
            <person name="Kuo A."/>
            <person name="Drula E."/>
            <person name="Kohler A."/>
            <person name="Sanchez-Garcia M."/>
            <person name="Morin E."/>
            <person name="Andreopoulos B."/>
            <person name="Barry K.W."/>
            <person name="Bonito G."/>
            <person name="Buee M."/>
            <person name="Carver A."/>
            <person name="Chen C."/>
            <person name="Cichocki N."/>
            <person name="Clum A."/>
            <person name="Culley D."/>
            <person name="Crous P.W."/>
            <person name="Fauchery L."/>
            <person name="Girlanda M."/>
            <person name="Hayes R.D."/>
            <person name="Keri Z."/>
            <person name="LaButti K."/>
            <person name="Lipzen A."/>
            <person name="Lombard V."/>
            <person name="Magnuson J."/>
            <person name="Maillard F."/>
            <person name="Murat C."/>
            <person name="Nolan M."/>
            <person name="Ohm R.A."/>
            <person name="Pangilinan J."/>
            <person name="Pereira M.F."/>
            <person name="Perotto S."/>
            <person name="Peter M."/>
            <person name="Pfister S."/>
            <person name="Riley R."/>
            <person name="Sitrit Y."/>
            <person name="Stielow J.B."/>
            <person name="Szollosi G."/>
            <person name="Zifcakova L."/>
            <person name="Stursova M."/>
            <person name="Spatafora J.W."/>
            <person name="Tedersoo L."/>
            <person name="Vaario L.M."/>
            <person name="Yamada A."/>
            <person name="Yan M."/>
            <person name="Wang P."/>
            <person name="Xu J."/>
            <person name="Bruns T."/>
            <person name="Baldrian P."/>
            <person name="Vilgalys R."/>
            <person name="Dunand C."/>
            <person name="Henrissat B."/>
            <person name="Grigoriev I.V."/>
            <person name="Hibbett D."/>
            <person name="Nagy L.G."/>
            <person name="Martin F.M."/>
        </authorList>
    </citation>
    <scope>NUCLEOTIDE SEQUENCE</scope>
    <source>
        <strain evidence="1">BED1</strain>
    </source>
</reference>
<reference evidence="1" key="1">
    <citation type="submission" date="2019-10" db="EMBL/GenBank/DDBJ databases">
        <authorList>
            <consortium name="DOE Joint Genome Institute"/>
            <person name="Kuo A."/>
            <person name="Miyauchi S."/>
            <person name="Kiss E."/>
            <person name="Drula E."/>
            <person name="Kohler A."/>
            <person name="Sanchez-Garcia M."/>
            <person name="Andreopoulos B."/>
            <person name="Barry K.W."/>
            <person name="Bonito G."/>
            <person name="Buee M."/>
            <person name="Carver A."/>
            <person name="Chen C."/>
            <person name="Cichocki N."/>
            <person name="Clum A."/>
            <person name="Culley D."/>
            <person name="Crous P.W."/>
            <person name="Fauchery L."/>
            <person name="Girlanda M."/>
            <person name="Hayes R."/>
            <person name="Keri Z."/>
            <person name="LaButti K."/>
            <person name="Lipzen A."/>
            <person name="Lombard V."/>
            <person name="Magnuson J."/>
            <person name="Maillard F."/>
            <person name="Morin E."/>
            <person name="Murat C."/>
            <person name="Nolan M."/>
            <person name="Ohm R."/>
            <person name="Pangilinan J."/>
            <person name="Pereira M."/>
            <person name="Perotto S."/>
            <person name="Peter M."/>
            <person name="Riley R."/>
            <person name="Sitrit Y."/>
            <person name="Stielow B."/>
            <person name="Szollosi G."/>
            <person name="Zifcakova L."/>
            <person name="Stursova M."/>
            <person name="Spatafora J.W."/>
            <person name="Tedersoo L."/>
            <person name="Vaario L.-M."/>
            <person name="Yamada A."/>
            <person name="Yan M."/>
            <person name="Wang P."/>
            <person name="Xu J."/>
            <person name="Bruns T."/>
            <person name="Baldrian P."/>
            <person name="Vilgalys R."/>
            <person name="Henrissat B."/>
            <person name="Grigoriev I.V."/>
            <person name="Hibbett D."/>
            <person name="Nagy L.G."/>
            <person name="Martin F.M."/>
        </authorList>
    </citation>
    <scope>NUCLEOTIDE SEQUENCE</scope>
    <source>
        <strain evidence="1">BED1</strain>
    </source>
</reference>
<keyword evidence="2" id="KW-1185">Reference proteome</keyword>
<gene>
    <name evidence="1" type="ORF">L210DRAFT_3513893</name>
</gene>
<protein>
    <submittedName>
        <fullName evidence="1">Uncharacterized protein</fullName>
    </submittedName>
</protein>
<sequence length="108" mass="12112">MSNTVRPASPSPAAAKFTFTVARIVALEAARRDATAYVRGLQQPVYGSSDKGTRDQKEDVKPVRLLDVWWHDRTLCMLASIQGWALKRLNPVLKKWTNTHQAEPCHLA</sequence>
<evidence type="ECO:0000313" key="2">
    <source>
        <dbReference type="Proteomes" id="UP001194468"/>
    </source>
</evidence>
<evidence type="ECO:0000313" key="1">
    <source>
        <dbReference type="EMBL" id="KAF8414430.1"/>
    </source>
</evidence>
<organism evidence="1 2">
    <name type="scientific">Boletus edulis BED1</name>
    <dbReference type="NCBI Taxonomy" id="1328754"/>
    <lineage>
        <taxon>Eukaryota</taxon>
        <taxon>Fungi</taxon>
        <taxon>Dikarya</taxon>
        <taxon>Basidiomycota</taxon>
        <taxon>Agaricomycotina</taxon>
        <taxon>Agaricomycetes</taxon>
        <taxon>Agaricomycetidae</taxon>
        <taxon>Boletales</taxon>
        <taxon>Boletineae</taxon>
        <taxon>Boletaceae</taxon>
        <taxon>Boletoideae</taxon>
        <taxon>Boletus</taxon>
    </lineage>
</organism>
<comment type="caution">
    <text evidence="1">The sequence shown here is derived from an EMBL/GenBank/DDBJ whole genome shotgun (WGS) entry which is preliminary data.</text>
</comment>
<dbReference type="EMBL" id="WHUW01000530">
    <property type="protein sequence ID" value="KAF8414430.1"/>
    <property type="molecule type" value="Genomic_DNA"/>
</dbReference>